<accession>A0A6A4QT30</accession>
<evidence type="ECO:0000313" key="3">
    <source>
        <dbReference type="Proteomes" id="UP000447434"/>
    </source>
</evidence>
<keyword evidence="1" id="KW-0472">Membrane</keyword>
<feature type="transmembrane region" description="Helical" evidence="1">
    <location>
        <begin position="21"/>
        <end position="49"/>
    </location>
</feature>
<reference evidence="3" key="1">
    <citation type="journal article" date="2020" name="Nat. Commun.">
        <title>Genome sequence of the cluster root forming white lupin.</title>
        <authorList>
            <person name="Hufnagel B."/>
            <person name="Marques A."/>
            <person name="Soriano A."/>
            <person name="Marques L."/>
            <person name="Divol F."/>
            <person name="Doumas P."/>
            <person name="Sallet E."/>
            <person name="Mancinotti D."/>
            <person name="Carrere S."/>
            <person name="Marande W."/>
            <person name="Arribat S."/>
            <person name="Keller J."/>
            <person name="Huneau C."/>
            <person name="Blein T."/>
            <person name="Aime D."/>
            <person name="Laguerre M."/>
            <person name="Taylor J."/>
            <person name="Schubert V."/>
            <person name="Nelson M."/>
            <person name="Geu-Flores F."/>
            <person name="Crespi M."/>
            <person name="Gallardo-Guerrero K."/>
            <person name="Delaux P.-M."/>
            <person name="Salse J."/>
            <person name="Berges H."/>
            <person name="Guyot R."/>
            <person name="Gouzy J."/>
            <person name="Peret B."/>
        </authorList>
    </citation>
    <scope>NUCLEOTIDE SEQUENCE [LARGE SCALE GENOMIC DNA]</scope>
    <source>
        <strain evidence="3">cv. Amiga</strain>
    </source>
</reference>
<evidence type="ECO:0000256" key="1">
    <source>
        <dbReference type="SAM" id="Phobius"/>
    </source>
</evidence>
<dbReference type="AlphaFoldDB" id="A0A6A4QT30"/>
<keyword evidence="1" id="KW-1133">Transmembrane helix</keyword>
<dbReference type="EMBL" id="WOCE01000003">
    <property type="protein sequence ID" value="KAE9617965.1"/>
    <property type="molecule type" value="Genomic_DNA"/>
</dbReference>
<keyword evidence="3" id="KW-1185">Reference proteome</keyword>
<proteinExistence type="predicted"/>
<evidence type="ECO:0000313" key="2">
    <source>
        <dbReference type="EMBL" id="KAE9617965.1"/>
    </source>
</evidence>
<protein>
    <submittedName>
        <fullName evidence="2">Uncharacterized protein</fullName>
    </submittedName>
</protein>
<dbReference type="Proteomes" id="UP000447434">
    <property type="component" value="Chromosome 3"/>
</dbReference>
<organism evidence="2 3">
    <name type="scientific">Lupinus albus</name>
    <name type="common">White lupine</name>
    <name type="synonym">Lupinus termis</name>
    <dbReference type="NCBI Taxonomy" id="3870"/>
    <lineage>
        <taxon>Eukaryota</taxon>
        <taxon>Viridiplantae</taxon>
        <taxon>Streptophyta</taxon>
        <taxon>Embryophyta</taxon>
        <taxon>Tracheophyta</taxon>
        <taxon>Spermatophyta</taxon>
        <taxon>Magnoliopsida</taxon>
        <taxon>eudicotyledons</taxon>
        <taxon>Gunneridae</taxon>
        <taxon>Pentapetalae</taxon>
        <taxon>rosids</taxon>
        <taxon>fabids</taxon>
        <taxon>Fabales</taxon>
        <taxon>Fabaceae</taxon>
        <taxon>Papilionoideae</taxon>
        <taxon>50 kb inversion clade</taxon>
        <taxon>genistoids sensu lato</taxon>
        <taxon>core genistoids</taxon>
        <taxon>Genisteae</taxon>
        <taxon>Lupinus</taxon>
    </lineage>
</organism>
<sequence length="52" mass="6035">MCVFFRLRNMYMKKMKVRRFSGGYVMSVGLWFAMCGVSTSPLCSMMAVYKGF</sequence>
<name>A0A6A4QT30_LUPAL</name>
<keyword evidence="1" id="KW-0812">Transmembrane</keyword>
<comment type="caution">
    <text evidence="2">The sequence shown here is derived from an EMBL/GenBank/DDBJ whole genome shotgun (WGS) entry which is preliminary data.</text>
</comment>
<gene>
    <name evidence="2" type="ORF">Lalb_Chr03g0041151</name>
</gene>